<keyword evidence="2" id="KW-1185">Reference proteome</keyword>
<dbReference type="Proteomes" id="UP001221558">
    <property type="component" value="Chromosome"/>
</dbReference>
<reference evidence="1 2" key="1">
    <citation type="submission" date="2023-02" db="EMBL/GenBank/DDBJ databases">
        <title>Genome sequence of Sphingobacterium sp. KACC 22765.</title>
        <authorList>
            <person name="Kim S."/>
            <person name="Heo J."/>
            <person name="Kwon S.-W."/>
        </authorList>
    </citation>
    <scope>NUCLEOTIDE SEQUENCE [LARGE SCALE GENOMIC DNA]</scope>
    <source>
        <strain evidence="1 2">KACC 22765</strain>
    </source>
</reference>
<dbReference type="RefSeq" id="WP_274268914.1">
    <property type="nucleotide sequence ID" value="NZ_CP117880.1"/>
</dbReference>
<gene>
    <name evidence="1" type="ORF">PQ465_07455</name>
</gene>
<evidence type="ECO:0008006" key="3">
    <source>
        <dbReference type="Google" id="ProtNLM"/>
    </source>
</evidence>
<evidence type="ECO:0000313" key="2">
    <source>
        <dbReference type="Proteomes" id="UP001221558"/>
    </source>
</evidence>
<accession>A0ABY7WL19</accession>
<proteinExistence type="predicted"/>
<protein>
    <recommendedName>
        <fullName evidence="3">DUF2281 domain-containing protein</fullName>
    </recommendedName>
</protein>
<name>A0ABY7WL19_9SPHI</name>
<sequence>MSNKKKYLKPLIEWVEINHEHCIAAGSAKIKPQNAESNQVIDEWTELDSDNRTIDW</sequence>
<evidence type="ECO:0000313" key="1">
    <source>
        <dbReference type="EMBL" id="WDF70205.1"/>
    </source>
</evidence>
<organism evidence="1 2">
    <name type="scientific">Sphingobacterium oryzagri</name>
    <dbReference type="NCBI Taxonomy" id="3025669"/>
    <lineage>
        <taxon>Bacteria</taxon>
        <taxon>Pseudomonadati</taxon>
        <taxon>Bacteroidota</taxon>
        <taxon>Sphingobacteriia</taxon>
        <taxon>Sphingobacteriales</taxon>
        <taxon>Sphingobacteriaceae</taxon>
        <taxon>Sphingobacterium</taxon>
    </lineage>
</organism>
<dbReference type="EMBL" id="CP117880">
    <property type="protein sequence ID" value="WDF70205.1"/>
    <property type="molecule type" value="Genomic_DNA"/>
</dbReference>